<evidence type="ECO:0000256" key="4">
    <source>
        <dbReference type="SAM" id="MobiDB-lite"/>
    </source>
</evidence>
<evidence type="ECO:0000259" key="5">
    <source>
        <dbReference type="PROSITE" id="PS51898"/>
    </source>
</evidence>
<reference evidence="7 8" key="1">
    <citation type="submission" date="2019-09" db="EMBL/GenBank/DDBJ databases">
        <title>Actinomadura physcomitrii sp. nov., a novel actinomycete isolated from moss [Physcomitrium sphaericum (Ludw) Fuernr].</title>
        <authorList>
            <person name="Zhuang X."/>
            <person name="Liu C."/>
        </authorList>
    </citation>
    <scope>NUCLEOTIDE SEQUENCE [LARGE SCALE GENOMIC DNA]</scope>
    <source>
        <strain evidence="7 8">HMC1</strain>
    </source>
</reference>
<proteinExistence type="predicted"/>
<dbReference type="PROSITE" id="PS51900">
    <property type="entry name" value="CB"/>
    <property type="match status" value="1"/>
</dbReference>
<dbReference type="Gene3D" id="1.10.443.10">
    <property type="entry name" value="Intergrase catalytic core"/>
    <property type="match status" value="1"/>
</dbReference>
<dbReference type="GO" id="GO:0006310">
    <property type="term" value="P:DNA recombination"/>
    <property type="evidence" value="ECO:0007669"/>
    <property type="project" value="UniProtKB-KW"/>
</dbReference>
<organism evidence="7 8">
    <name type="scientific">Actinomadura rudentiformis</name>
    <dbReference type="NCBI Taxonomy" id="359158"/>
    <lineage>
        <taxon>Bacteria</taxon>
        <taxon>Bacillati</taxon>
        <taxon>Actinomycetota</taxon>
        <taxon>Actinomycetes</taxon>
        <taxon>Streptosporangiales</taxon>
        <taxon>Thermomonosporaceae</taxon>
        <taxon>Actinomadura</taxon>
    </lineage>
</organism>
<dbReference type="AlphaFoldDB" id="A0A6H9YWM0"/>
<evidence type="ECO:0000256" key="3">
    <source>
        <dbReference type="PROSITE-ProRule" id="PRU01248"/>
    </source>
</evidence>
<dbReference type="InterPro" id="IPR044068">
    <property type="entry name" value="CB"/>
</dbReference>
<dbReference type="InterPro" id="IPR050090">
    <property type="entry name" value="Tyrosine_recombinase_XerCD"/>
</dbReference>
<comment type="caution">
    <text evidence="7">The sequence shown here is derived from an EMBL/GenBank/DDBJ whole genome shotgun (WGS) entry which is preliminary data.</text>
</comment>
<evidence type="ECO:0000256" key="1">
    <source>
        <dbReference type="ARBA" id="ARBA00023125"/>
    </source>
</evidence>
<keyword evidence="2" id="KW-0233">DNA recombination</keyword>
<feature type="domain" description="Core-binding (CB)" evidence="6">
    <location>
        <begin position="30"/>
        <end position="118"/>
    </location>
</feature>
<dbReference type="Proteomes" id="UP000468735">
    <property type="component" value="Unassembled WGS sequence"/>
</dbReference>
<name>A0A6H9YWM0_9ACTN</name>
<keyword evidence="1 3" id="KW-0238">DNA-binding</keyword>
<dbReference type="PROSITE" id="PS51898">
    <property type="entry name" value="TYR_RECOMBINASE"/>
    <property type="match status" value="1"/>
</dbReference>
<feature type="domain" description="Tyr recombinase" evidence="5">
    <location>
        <begin position="132"/>
        <end position="320"/>
    </location>
</feature>
<evidence type="ECO:0000313" key="8">
    <source>
        <dbReference type="Proteomes" id="UP000468735"/>
    </source>
</evidence>
<dbReference type="SUPFAM" id="SSF56349">
    <property type="entry name" value="DNA breaking-rejoining enzymes"/>
    <property type="match status" value="1"/>
</dbReference>
<dbReference type="GO" id="GO:0003677">
    <property type="term" value="F:DNA binding"/>
    <property type="evidence" value="ECO:0007669"/>
    <property type="project" value="UniProtKB-UniRule"/>
</dbReference>
<gene>
    <name evidence="7" type="ORF">F8566_09520</name>
</gene>
<evidence type="ECO:0000313" key="7">
    <source>
        <dbReference type="EMBL" id="KAB2350387.1"/>
    </source>
</evidence>
<dbReference type="EMBL" id="WBMT01000004">
    <property type="protein sequence ID" value="KAB2350387.1"/>
    <property type="molecule type" value="Genomic_DNA"/>
</dbReference>
<accession>A0A6H9YWM0</accession>
<dbReference type="InterPro" id="IPR002104">
    <property type="entry name" value="Integrase_catalytic"/>
</dbReference>
<feature type="region of interest" description="Disordered" evidence="4">
    <location>
        <begin position="1"/>
        <end position="22"/>
    </location>
</feature>
<dbReference type="InterPro" id="IPR013762">
    <property type="entry name" value="Integrase-like_cat_sf"/>
</dbReference>
<keyword evidence="8" id="KW-1185">Reference proteome</keyword>
<dbReference type="InterPro" id="IPR011010">
    <property type="entry name" value="DNA_brk_join_enz"/>
</dbReference>
<dbReference type="Pfam" id="PF00589">
    <property type="entry name" value="Phage_integrase"/>
    <property type="match status" value="1"/>
</dbReference>
<dbReference type="PANTHER" id="PTHR30349:SF81">
    <property type="entry name" value="TYROSINE RECOMBINASE XERC"/>
    <property type="match status" value="1"/>
</dbReference>
<dbReference type="GO" id="GO:0015074">
    <property type="term" value="P:DNA integration"/>
    <property type="evidence" value="ECO:0007669"/>
    <property type="project" value="InterPro"/>
</dbReference>
<dbReference type="OrthoDB" id="3216862at2"/>
<evidence type="ECO:0000256" key="2">
    <source>
        <dbReference type="ARBA" id="ARBA00023172"/>
    </source>
</evidence>
<dbReference type="PANTHER" id="PTHR30349">
    <property type="entry name" value="PHAGE INTEGRASE-RELATED"/>
    <property type="match status" value="1"/>
</dbReference>
<evidence type="ECO:0000259" key="6">
    <source>
        <dbReference type="PROSITE" id="PS51900"/>
    </source>
</evidence>
<protein>
    <submittedName>
        <fullName evidence="7">Tyrosine-type recombinase/integrase</fullName>
    </submittedName>
</protein>
<sequence>MSPPSDGGATSPKRRRRGATATRVPERYATAFATYSAALTKHSFPLDADTVTNYLSRVRQYLAWLEVAALDGDPLTDPAARDWAARDYRAHLLTVLKRKPATVNAHLTAIDDFNRRIGLGPAAAKRLGLPNLAPRALDQRAQVRFLREVERSPARDRAMAYTAFYAGPRIHELVALNVDDLRISARKGVLIVRMGKGGKYREIPLHPKLRAELQTWLTERAALPGSGAGTGSAALFLNARGGRLSARAATGVLNGIADRAGLTVGADEDFTTHVLRHTLGTTLARRGVDVVTIAELLGHSLETARRYTLPTHADRQAAIDSLTVDD</sequence>